<protein>
    <recommendedName>
        <fullName evidence="1">RecX first three-helical domain-containing protein</fullName>
    </recommendedName>
</protein>
<dbReference type="Pfam" id="PF21982">
    <property type="entry name" value="RecX_HTH1"/>
    <property type="match status" value="1"/>
</dbReference>
<dbReference type="InterPro" id="IPR036388">
    <property type="entry name" value="WH-like_DNA-bd_sf"/>
</dbReference>
<feature type="non-terminal residue" evidence="2">
    <location>
        <position position="109"/>
    </location>
</feature>
<reference evidence="2" key="1">
    <citation type="journal article" date="2014" name="Front. Microbiol.">
        <title>High frequency of phylogenetically diverse reductive dehalogenase-homologous genes in deep subseafloor sedimentary metagenomes.</title>
        <authorList>
            <person name="Kawai M."/>
            <person name="Futagami T."/>
            <person name="Toyoda A."/>
            <person name="Takaki Y."/>
            <person name="Nishi S."/>
            <person name="Hori S."/>
            <person name="Arai W."/>
            <person name="Tsubouchi T."/>
            <person name="Morono Y."/>
            <person name="Uchiyama I."/>
            <person name="Ito T."/>
            <person name="Fujiyama A."/>
            <person name="Inagaki F."/>
            <person name="Takami H."/>
        </authorList>
    </citation>
    <scope>NUCLEOTIDE SEQUENCE</scope>
    <source>
        <strain evidence="2">Expedition CK06-06</strain>
    </source>
</reference>
<feature type="domain" description="RecX first three-helical" evidence="1">
    <location>
        <begin position="61"/>
        <end position="100"/>
    </location>
</feature>
<dbReference type="AlphaFoldDB" id="X1U3J8"/>
<evidence type="ECO:0000313" key="2">
    <source>
        <dbReference type="EMBL" id="GAI98206.1"/>
    </source>
</evidence>
<organism evidence="2">
    <name type="scientific">marine sediment metagenome</name>
    <dbReference type="NCBI Taxonomy" id="412755"/>
    <lineage>
        <taxon>unclassified sequences</taxon>
        <taxon>metagenomes</taxon>
        <taxon>ecological metagenomes</taxon>
    </lineage>
</organism>
<accession>X1U3J8</accession>
<dbReference type="EMBL" id="BARW01019683">
    <property type="protein sequence ID" value="GAI98206.1"/>
    <property type="molecule type" value="Genomic_DNA"/>
</dbReference>
<name>X1U3J8_9ZZZZ</name>
<dbReference type="InterPro" id="IPR053926">
    <property type="entry name" value="RecX_HTH_1st"/>
</dbReference>
<dbReference type="Gene3D" id="1.10.10.10">
    <property type="entry name" value="Winged helix-like DNA-binding domain superfamily/Winged helix DNA-binding domain"/>
    <property type="match status" value="1"/>
</dbReference>
<comment type="caution">
    <text evidence="2">The sequence shown here is derived from an EMBL/GenBank/DDBJ whole genome shotgun (WGS) entry which is preliminary data.</text>
</comment>
<sequence length="109" mass="12920">MENKISAIQSQKKDQDRLNIFIDDKFAFGISRFIGHSLVVGQELGPKQIELLADADEREKAYQRALRFISYKPRTVFEVREKLQKYEFEEIIIHSVLQELEDKNYVNDR</sequence>
<gene>
    <name evidence="2" type="ORF">S12H4_33408</name>
</gene>
<proteinExistence type="predicted"/>
<evidence type="ECO:0000259" key="1">
    <source>
        <dbReference type="Pfam" id="PF21982"/>
    </source>
</evidence>